<feature type="DNA-binding region" description="H-T-H motif" evidence="2">
    <location>
        <begin position="34"/>
        <end position="53"/>
    </location>
</feature>
<reference evidence="4 5" key="1">
    <citation type="submission" date="2018-01" db="EMBL/GenBank/DDBJ databases">
        <authorList>
            <person name="Gaut B.S."/>
            <person name="Morton B.R."/>
            <person name="Clegg M.T."/>
            <person name="Duvall M.R."/>
        </authorList>
    </citation>
    <scope>NUCLEOTIDE SEQUENCE [LARGE SCALE GENOMIC DNA]</scope>
    <source>
        <strain evidence="4">GP69</strain>
    </source>
</reference>
<dbReference type="PANTHER" id="PTHR43479">
    <property type="entry name" value="ACREF/ENVCD OPERON REPRESSOR-RELATED"/>
    <property type="match status" value="1"/>
</dbReference>
<sequence>MADNRTDRRVRRTKALLQQGLIQLMETKDVKDISVKELSDLADINRGTFYLHYSDIYDMLKQLEDELFAEFYDIIDRTLPSDSAAHCPQTTLFEVFSFLERHREIARVMISPHGDLAFVNRLKNLVQKRLDSILASKLASGDGCYLEAFAVSGCIGVIETWLAQPVPPTPDIMAVICGNMLENGFMPN</sequence>
<evidence type="ECO:0000313" key="5">
    <source>
        <dbReference type="Proteomes" id="UP000236311"/>
    </source>
</evidence>
<dbReference type="Pfam" id="PF14278">
    <property type="entry name" value="TetR_C_8"/>
    <property type="match status" value="1"/>
</dbReference>
<dbReference type="Proteomes" id="UP000236311">
    <property type="component" value="Unassembled WGS sequence"/>
</dbReference>
<dbReference type="PROSITE" id="PS50977">
    <property type="entry name" value="HTH_TETR_2"/>
    <property type="match status" value="1"/>
</dbReference>
<evidence type="ECO:0000256" key="1">
    <source>
        <dbReference type="ARBA" id="ARBA00023125"/>
    </source>
</evidence>
<evidence type="ECO:0000256" key="2">
    <source>
        <dbReference type="PROSITE-ProRule" id="PRU00335"/>
    </source>
</evidence>
<dbReference type="PANTHER" id="PTHR43479:SF7">
    <property type="entry name" value="TETR-FAMILY TRANSCRIPTIONAL REGULATOR"/>
    <property type="match status" value="1"/>
</dbReference>
<dbReference type="AlphaFoldDB" id="A0A2K4ZDX9"/>
<keyword evidence="5" id="KW-1185">Reference proteome</keyword>
<dbReference type="SUPFAM" id="SSF46689">
    <property type="entry name" value="Homeodomain-like"/>
    <property type="match status" value="1"/>
</dbReference>
<dbReference type="GO" id="GO:0003677">
    <property type="term" value="F:DNA binding"/>
    <property type="evidence" value="ECO:0007669"/>
    <property type="project" value="UniProtKB-UniRule"/>
</dbReference>
<keyword evidence="1 2" id="KW-0238">DNA-binding</keyword>
<gene>
    <name evidence="4" type="ORF">AMURIS_01388</name>
</gene>
<dbReference type="InterPro" id="IPR050624">
    <property type="entry name" value="HTH-type_Tx_Regulator"/>
</dbReference>
<dbReference type="EMBL" id="OFSM01000006">
    <property type="protein sequence ID" value="SOY28677.1"/>
    <property type="molecule type" value="Genomic_DNA"/>
</dbReference>
<feature type="domain" description="HTH tetR-type" evidence="3">
    <location>
        <begin position="11"/>
        <end position="71"/>
    </location>
</feature>
<proteinExistence type="predicted"/>
<dbReference type="InterPro" id="IPR001647">
    <property type="entry name" value="HTH_TetR"/>
</dbReference>
<organism evidence="4 5">
    <name type="scientific">Acetatifactor muris</name>
    <dbReference type="NCBI Taxonomy" id="879566"/>
    <lineage>
        <taxon>Bacteria</taxon>
        <taxon>Bacillati</taxon>
        <taxon>Bacillota</taxon>
        <taxon>Clostridia</taxon>
        <taxon>Lachnospirales</taxon>
        <taxon>Lachnospiraceae</taxon>
        <taxon>Acetatifactor</taxon>
    </lineage>
</organism>
<dbReference type="InterPro" id="IPR039532">
    <property type="entry name" value="TetR_C_Firmicutes"/>
</dbReference>
<dbReference type="RefSeq" id="WP_172454999.1">
    <property type="nucleotide sequence ID" value="NZ_JANJZD010000006.1"/>
</dbReference>
<name>A0A2K4ZDX9_9FIRM</name>
<protein>
    <recommendedName>
        <fullName evidence="3">HTH tetR-type domain-containing protein</fullName>
    </recommendedName>
</protein>
<evidence type="ECO:0000259" key="3">
    <source>
        <dbReference type="PROSITE" id="PS50977"/>
    </source>
</evidence>
<dbReference type="Gene3D" id="1.10.357.10">
    <property type="entry name" value="Tetracycline Repressor, domain 2"/>
    <property type="match status" value="1"/>
</dbReference>
<dbReference type="InterPro" id="IPR009057">
    <property type="entry name" value="Homeodomain-like_sf"/>
</dbReference>
<accession>A0A2K4ZDX9</accession>
<evidence type="ECO:0000313" key="4">
    <source>
        <dbReference type="EMBL" id="SOY28677.1"/>
    </source>
</evidence>